<evidence type="ECO:0000313" key="3">
    <source>
        <dbReference type="EMBL" id="CAG8679453.1"/>
    </source>
</evidence>
<dbReference type="InterPro" id="IPR006571">
    <property type="entry name" value="TLDc_dom"/>
</dbReference>
<reference evidence="3" key="1">
    <citation type="submission" date="2021-06" db="EMBL/GenBank/DDBJ databases">
        <authorList>
            <person name="Kallberg Y."/>
            <person name="Tangrot J."/>
            <person name="Rosling A."/>
        </authorList>
    </citation>
    <scope>NUCLEOTIDE SEQUENCE</scope>
    <source>
        <strain evidence="3">87-6 pot B 2015</strain>
    </source>
</reference>
<dbReference type="Pfam" id="PF00651">
    <property type="entry name" value="BTB"/>
    <property type="match status" value="1"/>
</dbReference>
<dbReference type="SUPFAM" id="SSF54695">
    <property type="entry name" value="POZ domain"/>
    <property type="match status" value="1"/>
</dbReference>
<keyword evidence="4" id="KW-1185">Reference proteome</keyword>
<dbReference type="CDD" id="cd18186">
    <property type="entry name" value="BTB_POZ_ZBTB_KLHL-like"/>
    <property type="match status" value="1"/>
</dbReference>
<dbReference type="InterPro" id="IPR051481">
    <property type="entry name" value="BTB-POZ/Galectin-3-binding"/>
</dbReference>
<gene>
    <name evidence="3" type="ORF">FMOSSE_LOCUS12809</name>
</gene>
<feature type="non-terminal residue" evidence="3">
    <location>
        <position position="343"/>
    </location>
</feature>
<comment type="caution">
    <text evidence="3">The sequence shown here is derived from an EMBL/GenBank/DDBJ whole genome shotgun (WGS) entry which is preliminary data.</text>
</comment>
<dbReference type="PROSITE" id="PS51886">
    <property type="entry name" value="TLDC"/>
    <property type="match status" value="1"/>
</dbReference>
<dbReference type="Pfam" id="PF07534">
    <property type="entry name" value="TLD"/>
    <property type="match status" value="1"/>
</dbReference>
<evidence type="ECO:0000259" key="2">
    <source>
        <dbReference type="PROSITE" id="PS51886"/>
    </source>
</evidence>
<feature type="domain" description="BTB" evidence="1">
    <location>
        <begin position="22"/>
        <end position="95"/>
    </location>
</feature>
<protein>
    <submittedName>
        <fullName evidence="3">15438_t:CDS:1</fullName>
    </submittedName>
</protein>
<dbReference type="PANTHER" id="PTHR24410">
    <property type="entry name" value="HL07962P-RELATED"/>
    <property type="match status" value="1"/>
</dbReference>
<evidence type="ECO:0000313" key="4">
    <source>
        <dbReference type="Proteomes" id="UP000789375"/>
    </source>
</evidence>
<accession>A0A9N9ELW9</accession>
<dbReference type="PANTHER" id="PTHR24410:SF23">
    <property type="entry name" value="BTB DOMAIN-CONTAINING PROTEIN-RELATED"/>
    <property type="match status" value="1"/>
</dbReference>
<dbReference type="PROSITE" id="PS50097">
    <property type="entry name" value="BTB"/>
    <property type="match status" value="1"/>
</dbReference>
<dbReference type="InterPro" id="IPR011333">
    <property type="entry name" value="SKP1/BTB/POZ_sf"/>
</dbReference>
<dbReference type="Proteomes" id="UP000789375">
    <property type="component" value="Unassembled WGS sequence"/>
</dbReference>
<organism evidence="3 4">
    <name type="scientific">Funneliformis mosseae</name>
    <name type="common">Endomycorrhizal fungus</name>
    <name type="synonym">Glomus mosseae</name>
    <dbReference type="NCBI Taxonomy" id="27381"/>
    <lineage>
        <taxon>Eukaryota</taxon>
        <taxon>Fungi</taxon>
        <taxon>Fungi incertae sedis</taxon>
        <taxon>Mucoromycota</taxon>
        <taxon>Glomeromycotina</taxon>
        <taxon>Glomeromycetes</taxon>
        <taxon>Glomerales</taxon>
        <taxon>Glomeraceae</taxon>
        <taxon>Funneliformis</taxon>
    </lineage>
</organism>
<name>A0A9N9ELW9_FUNMO</name>
<dbReference type="SMART" id="SM00225">
    <property type="entry name" value="BTB"/>
    <property type="match status" value="1"/>
</dbReference>
<sequence length="343" mass="40033">MDTFLLTLSNDFNKILENELCYDLIITIGKEPVIDTFRVHSAILCARCPYFQVALSNNWIKKDDDKFIFAKPNIFPKTFEVILRYLYGGTINLDRQGSSDLILLLEASDELCLNELCEYIQDCIITKHDLYKNVLKYHSRWFKFYPRAPARVKPIDSTIVTYKDAAILASWIDGKDKVSKDTKPMMYDYHDNPYNFKLLYRGSRDGFTYGALKKHCYYKGPTIVVAKIKGKQELIGGYNPMYWTTSELPYSSSRTKNGFIFSAKRNDDNFQEEATVARIKYDYSHFTAYRGYPYLSFGFNNLSFHGRECHVRFSHSLCFFPRIKVPDNYLLDEFEVFAVIPKS</sequence>
<dbReference type="EMBL" id="CAJVPP010006554">
    <property type="protein sequence ID" value="CAG8679453.1"/>
    <property type="molecule type" value="Genomic_DNA"/>
</dbReference>
<proteinExistence type="predicted"/>
<evidence type="ECO:0000259" key="1">
    <source>
        <dbReference type="PROSITE" id="PS50097"/>
    </source>
</evidence>
<dbReference type="Gene3D" id="3.30.710.10">
    <property type="entry name" value="Potassium Channel Kv1.1, Chain A"/>
    <property type="match status" value="1"/>
</dbReference>
<dbReference type="InterPro" id="IPR000210">
    <property type="entry name" value="BTB/POZ_dom"/>
</dbReference>
<feature type="domain" description="TLDc" evidence="2">
    <location>
        <begin position="158"/>
        <end position="340"/>
    </location>
</feature>
<dbReference type="AlphaFoldDB" id="A0A9N9ELW9"/>